<sequence length="112" mass="12683">MGPPCPVYYVERYFIVPTSTPRASSPRTLARPTSLFWLKSVARERNAVLATLSDGIGGVCPAVGRQQEEIKVHPRLISPLIEDDDSVMINDWTLDMHRFLQRGRGKTVEFRL</sequence>
<evidence type="ECO:0000313" key="1">
    <source>
        <dbReference type="EMBL" id="GIY50136.1"/>
    </source>
</evidence>
<comment type="caution">
    <text evidence="1">The sequence shown here is derived from an EMBL/GenBank/DDBJ whole genome shotgun (WGS) entry which is preliminary data.</text>
</comment>
<keyword evidence="2" id="KW-1185">Reference proteome</keyword>
<protein>
    <submittedName>
        <fullName evidence="1">Uncharacterized protein</fullName>
    </submittedName>
</protein>
<accession>A0AAV4TX48</accession>
<dbReference type="AlphaFoldDB" id="A0AAV4TX48"/>
<dbReference type="Proteomes" id="UP001054945">
    <property type="component" value="Unassembled WGS sequence"/>
</dbReference>
<evidence type="ECO:0000313" key="2">
    <source>
        <dbReference type="Proteomes" id="UP001054945"/>
    </source>
</evidence>
<gene>
    <name evidence="1" type="ORF">CEXT_478851</name>
</gene>
<organism evidence="1 2">
    <name type="scientific">Caerostris extrusa</name>
    <name type="common">Bark spider</name>
    <name type="synonym">Caerostris bankana</name>
    <dbReference type="NCBI Taxonomy" id="172846"/>
    <lineage>
        <taxon>Eukaryota</taxon>
        <taxon>Metazoa</taxon>
        <taxon>Ecdysozoa</taxon>
        <taxon>Arthropoda</taxon>
        <taxon>Chelicerata</taxon>
        <taxon>Arachnida</taxon>
        <taxon>Araneae</taxon>
        <taxon>Araneomorphae</taxon>
        <taxon>Entelegynae</taxon>
        <taxon>Araneoidea</taxon>
        <taxon>Araneidae</taxon>
        <taxon>Caerostris</taxon>
    </lineage>
</organism>
<name>A0AAV4TX48_CAEEX</name>
<reference evidence="1 2" key="1">
    <citation type="submission" date="2021-06" db="EMBL/GenBank/DDBJ databases">
        <title>Caerostris extrusa draft genome.</title>
        <authorList>
            <person name="Kono N."/>
            <person name="Arakawa K."/>
        </authorList>
    </citation>
    <scope>NUCLEOTIDE SEQUENCE [LARGE SCALE GENOMIC DNA]</scope>
</reference>
<proteinExistence type="predicted"/>
<dbReference type="EMBL" id="BPLR01011943">
    <property type="protein sequence ID" value="GIY50136.1"/>
    <property type="molecule type" value="Genomic_DNA"/>
</dbReference>